<dbReference type="InterPro" id="IPR018485">
    <property type="entry name" value="FGGY_C"/>
</dbReference>
<keyword evidence="2" id="KW-0808">Transferase</keyword>
<evidence type="ECO:0000256" key="3">
    <source>
        <dbReference type="ARBA" id="ARBA00022741"/>
    </source>
</evidence>
<organism evidence="7">
    <name type="scientific">marine sediment metagenome</name>
    <dbReference type="NCBI Taxonomy" id="412755"/>
    <lineage>
        <taxon>unclassified sequences</taxon>
        <taxon>metagenomes</taxon>
        <taxon>ecological metagenomes</taxon>
    </lineage>
</organism>
<evidence type="ECO:0000256" key="5">
    <source>
        <dbReference type="ARBA" id="ARBA00022840"/>
    </source>
</evidence>
<feature type="domain" description="Carbohydrate kinase FGGY C-terminal" evidence="6">
    <location>
        <begin position="3"/>
        <end position="75"/>
    </location>
</feature>
<comment type="similarity">
    <text evidence="1">Belongs to the FGGY kinase family.</text>
</comment>
<keyword evidence="3" id="KW-0547">Nucleotide-binding</keyword>
<dbReference type="PROSITE" id="PS00445">
    <property type="entry name" value="FGGY_KINASES_2"/>
    <property type="match status" value="1"/>
</dbReference>
<dbReference type="InterPro" id="IPR043129">
    <property type="entry name" value="ATPase_NBD"/>
</dbReference>
<sequence length="96" mass="10860">MKWVKDNLELFKNFSEVEDLVKSLKDNEGVYMVPAFSGLGAPHWDTYARAAVVGLSRRSSREHVVRAALESTAYQGVDSFLLFPPYQKQPKTVEVL</sequence>
<evidence type="ECO:0000256" key="2">
    <source>
        <dbReference type="ARBA" id="ARBA00022679"/>
    </source>
</evidence>
<dbReference type="AlphaFoldDB" id="X1QFZ3"/>
<evidence type="ECO:0000259" key="6">
    <source>
        <dbReference type="Pfam" id="PF02782"/>
    </source>
</evidence>
<dbReference type="SUPFAM" id="SSF53067">
    <property type="entry name" value="Actin-like ATPase domain"/>
    <property type="match status" value="1"/>
</dbReference>
<proteinExistence type="inferred from homology"/>
<comment type="caution">
    <text evidence="7">The sequence shown here is derived from an EMBL/GenBank/DDBJ whole genome shotgun (WGS) entry which is preliminary data.</text>
</comment>
<gene>
    <name evidence="7" type="ORF">S06H3_58298</name>
</gene>
<evidence type="ECO:0000256" key="1">
    <source>
        <dbReference type="ARBA" id="ARBA00009156"/>
    </source>
</evidence>
<dbReference type="GO" id="GO:0019563">
    <property type="term" value="P:glycerol catabolic process"/>
    <property type="evidence" value="ECO:0007669"/>
    <property type="project" value="TreeGrafter"/>
</dbReference>
<dbReference type="Gene3D" id="3.30.420.40">
    <property type="match status" value="1"/>
</dbReference>
<dbReference type="EMBL" id="BARV01037728">
    <property type="protein sequence ID" value="GAI53736.1"/>
    <property type="molecule type" value="Genomic_DNA"/>
</dbReference>
<dbReference type="GO" id="GO:0005524">
    <property type="term" value="F:ATP binding"/>
    <property type="evidence" value="ECO:0007669"/>
    <property type="project" value="UniProtKB-KW"/>
</dbReference>
<dbReference type="Pfam" id="PF02782">
    <property type="entry name" value="FGGY_C"/>
    <property type="match status" value="1"/>
</dbReference>
<evidence type="ECO:0000256" key="4">
    <source>
        <dbReference type="ARBA" id="ARBA00022777"/>
    </source>
</evidence>
<reference evidence="7" key="1">
    <citation type="journal article" date="2014" name="Front. Microbiol.">
        <title>High frequency of phylogenetically diverse reductive dehalogenase-homologous genes in deep subseafloor sedimentary metagenomes.</title>
        <authorList>
            <person name="Kawai M."/>
            <person name="Futagami T."/>
            <person name="Toyoda A."/>
            <person name="Takaki Y."/>
            <person name="Nishi S."/>
            <person name="Hori S."/>
            <person name="Arai W."/>
            <person name="Tsubouchi T."/>
            <person name="Morono Y."/>
            <person name="Uchiyama I."/>
            <person name="Ito T."/>
            <person name="Fujiyama A."/>
            <person name="Inagaki F."/>
            <person name="Takami H."/>
        </authorList>
    </citation>
    <scope>NUCLEOTIDE SEQUENCE</scope>
    <source>
        <strain evidence="7">Expedition CK06-06</strain>
    </source>
</reference>
<feature type="non-terminal residue" evidence="7">
    <location>
        <position position="96"/>
    </location>
</feature>
<dbReference type="GO" id="GO:0005829">
    <property type="term" value="C:cytosol"/>
    <property type="evidence" value="ECO:0007669"/>
    <property type="project" value="TreeGrafter"/>
</dbReference>
<accession>X1QFZ3</accession>
<dbReference type="PANTHER" id="PTHR10196:SF69">
    <property type="entry name" value="GLYCEROL KINASE"/>
    <property type="match status" value="1"/>
</dbReference>
<dbReference type="GO" id="GO:0004370">
    <property type="term" value="F:glycerol kinase activity"/>
    <property type="evidence" value="ECO:0007669"/>
    <property type="project" value="TreeGrafter"/>
</dbReference>
<dbReference type="PANTHER" id="PTHR10196">
    <property type="entry name" value="SUGAR KINASE"/>
    <property type="match status" value="1"/>
</dbReference>
<protein>
    <recommendedName>
        <fullName evidence="6">Carbohydrate kinase FGGY C-terminal domain-containing protein</fullName>
    </recommendedName>
</protein>
<keyword evidence="5" id="KW-0067">ATP-binding</keyword>
<dbReference type="InterPro" id="IPR018483">
    <property type="entry name" value="Carb_kinase_FGGY_CS"/>
</dbReference>
<keyword evidence="4" id="KW-0418">Kinase</keyword>
<evidence type="ECO:0000313" key="7">
    <source>
        <dbReference type="EMBL" id="GAI53736.1"/>
    </source>
</evidence>
<name>X1QFZ3_9ZZZZ</name>